<dbReference type="InterPro" id="IPR036278">
    <property type="entry name" value="Sialidase_sf"/>
</dbReference>
<feature type="region of interest" description="Disordered" evidence="1">
    <location>
        <begin position="276"/>
        <end position="295"/>
    </location>
</feature>
<keyword evidence="3" id="KW-1185">Reference proteome</keyword>
<dbReference type="AlphaFoldDB" id="A0A9D4TMZ3"/>
<dbReference type="Gene3D" id="2.120.10.10">
    <property type="match status" value="1"/>
</dbReference>
<dbReference type="EMBL" id="SIDB01000008">
    <property type="protein sequence ID" value="KAI3429841.1"/>
    <property type="molecule type" value="Genomic_DNA"/>
</dbReference>
<evidence type="ECO:0000313" key="3">
    <source>
        <dbReference type="Proteomes" id="UP001055712"/>
    </source>
</evidence>
<proteinExistence type="predicted"/>
<protein>
    <recommendedName>
        <fullName evidence="4">Exo-alpha-sialidase</fullName>
    </recommendedName>
</protein>
<reference evidence="2" key="1">
    <citation type="journal article" date="2019" name="Plant J.">
        <title>Chlorella vulgaris genome assembly and annotation reveals the molecular basis for metabolic acclimation to high light conditions.</title>
        <authorList>
            <person name="Cecchin M."/>
            <person name="Marcolungo L."/>
            <person name="Rossato M."/>
            <person name="Girolomoni L."/>
            <person name="Cosentino E."/>
            <person name="Cuine S."/>
            <person name="Li-Beisson Y."/>
            <person name="Delledonne M."/>
            <person name="Ballottari M."/>
        </authorList>
    </citation>
    <scope>NUCLEOTIDE SEQUENCE</scope>
    <source>
        <strain evidence="2">211/11P</strain>
    </source>
</reference>
<gene>
    <name evidence="2" type="ORF">D9Q98_010153</name>
</gene>
<organism evidence="2 3">
    <name type="scientific">Chlorella vulgaris</name>
    <name type="common">Green alga</name>
    <dbReference type="NCBI Taxonomy" id="3077"/>
    <lineage>
        <taxon>Eukaryota</taxon>
        <taxon>Viridiplantae</taxon>
        <taxon>Chlorophyta</taxon>
        <taxon>core chlorophytes</taxon>
        <taxon>Trebouxiophyceae</taxon>
        <taxon>Chlorellales</taxon>
        <taxon>Chlorellaceae</taxon>
        <taxon>Chlorella clade</taxon>
        <taxon>Chlorella</taxon>
    </lineage>
</organism>
<dbReference type="OrthoDB" id="9976736at2759"/>
<dbReference type="Proteomes" id="UP001055712">
    <property type="component" value="Unassembled WGS sequence"/>
</dbReference>
<feature type="compositionally biased region" description="Pro residues" evidence="1">
    <location>
        <begin position="278"/>
        <end position="288"/>
    </location>
</feature>
<comment type="caution">
    <text evidence="2">The sequence shown here is derived from an EMBL/GenBank/DDBJ whole genome shotgun (WGS) entry which is preliminary data.</text>
</comment>
<evidence type="ECO:0008006" key="4">
    <source>
        <dbReference type="Google" id="ProtNLM"/>
    </source>
</evidence>
<name>A0A9D4TMZ3_CHLVU</name>
<dbReference type="SUPFAM" id="SSF50939">
    <property type="entry name" value="Sialidases"/>
    <property type="match status" value="1"/>
</dbReference>
<evidence type="ECO:0000313" key="2">
    <source>
        <dbReference type="EMBL" id="KAI3429841.1"/>
    </source>
</evidence>
<dbReference type="CDD" id="cd15482">
    <property type="entry name" value="Sialidase_non-viral"/>
    <property type="match status" value="1"/>
</dbReference>
<reference evidence="2" key="2">
    <citation type="submission" date="2020-11" db="EMBL/GenBank/DDBJ databases">
        <authorList>
            <person name="Cecchin M."/>
            <person name="Marcolungo L."/>
            <person name="Rossato M."/>
            <person name="Girolomoni L."/>
            <person name="Cosentino E."/>
            <person name="Cuine S."/>
            <person name="Li-Beisson Y."/>
            <person name="Delledonne M."/>
            <person name="Ballottari M."/>
        </authorList>
    </citation>
    <scope>NUCLEOTIDE SEQUENCE</scope>
    <source>
        <strain evidence="2">211/11P</strain>
        <tissue evidence="2">Whole cell</tissue>
    </source>
</reference>
<evidence type="ECO:0000256" key="1">
    <source>
        <dbReference type="SAM" id="MobiDB-lite"/>
    </source>
</evidence>
<sequence>MNVPSRMLKYGEEPPVVPSHLRLPPRPAGEAPPLSNQGLIRVAYSDPATGVFVGSPAITRLDAGTLLVSHDFFPLWNTPKGTAILASTDGGVTWQHRALVDGMYWASLFMHRGALYMLGADDSYSWRNGVSIARSSDGGFTWNRSTVMQPPPGCQFGTGAVPVMREGGRLWRGIEHWCGGLRWPQDYHALLIHAPEDSDLMVPSSWQASQAVQFNSSQMLPAWMPGPVSGGGYLEGNAVRLPFGGGVGLLLRCRVVDGLSRLYSLQQACLFKLAAAPDPTPGPEPAPQPEDATHHGRQLTALRARSSGGWEAAAGSGGDALPPPSPPHRPLLWHGFVDMPGGGNKFQVRFDPMSGRYLALTNPSIDRYGSNSDARNILVLAHSLNLIDWRIATTVLVPNDGLPWEQSLWHTGYHYADWIIDGQDMLAAIRTAYDGANSYHNSNQITFKRIVNYRQFLPPSTGPTEF</sequence>
<accession>A0A9D4TMZ3</accession>